<evidence type="ECO:0000256" key="1">
    <source>
        <dbReference type="ARBA" id="ARBA00002994"/>
    </source>
</evidence>
<dbReference type="SUPFAM" id="SSF52096">
    <property type="entry name" value="ClpP/crotonase"/>
    <property type="match status" value="1"/>
</dbReference>
<keyword evidence="3" id="KW-0276">Fatty acid metabolism</keyword>
<dbReference type="Pfam" id="PF00378">
    <property type="entry name" value="ECH_1"/>
    <property type="match status" value="1"/>
</dbReference>
<comment type="function">
    <text evidence="1">Could possibly oxidize fatty acids using specific components.</text>
</comment>
<comment type="catalytic activity">
    <reaction evidence="5">
        <text>a 4-saturated-(3S)-3-hydroxyacyl-CoA = a (3E)-enoyl-CoA + H2O</text>
        <dbReference type="Rhea" id="RHEA:20724"/>
        <dbReference type="ChEBI" id="CHEBI:15377"/>
        <dbReference type="ChEBI" id="CHEBI:58521"/>
        <dbReference type="ChEBI" id="CHEBI:137480"/>
        <dbReference type="EC" id="4.2.1.17"/>
    </reaction>
</comment>
<dbReference type="PANTHER" id="PTHR43802:SF1">
    <property type="entry name" value="IP11341P-RELATED"/>
    <property type="match status" value="1"/>
</dbReference>
<dbReference type="RefSeq" id="WP_066169372.1">
    <property type="nucleotide sequence ID" value="NZ_CP136137.1"/>
</dbReference>
<dbReference type="NCBIfam" id="NF006100">
    <property type="entry name" value="PRK08252.1"/>
    <property type="match status" value="1"/>
</dbReference>
<dbReference type="PROSITE" id="PS00166">
    <property type="entry name" value="ENOYL_COA_HYDRATASE"/>
    <property type="match status" value="1"/>
</dbReference>
<dbReference type="Proteomes" id="UP001479933">
    <property type="component" value="Chromosome"/>
</dbReference>
<dbReference type="Gene3D" id="3.90.226.10">
    <property type="entry name" value="2-enoyl-CoA Hydratase, Chain A, domain 1"/>
    <property type="match status" value="1"/>
</dbReference>
<organism evidence="7 8">
    <name type="scientific">Gordonia hydrophobica</name>
    <dbReference type="NCBI Taxonomy" id="40516"/>
    <lineage>
        <taxon>Bacteria</taxon>
        <taxon>Bacillati</taxon>
        <taxon>Actinomycetota</taxon>
        <taxon>Actinomycetes</taxon>
        <taxon>Mycobacteriales</taxon>
        <taxon>Gordoniaceae</taxon>
        <taxon>Gordonia</taxon>
    </lineage>
</organism>
<dbReference type="InterPro" id="IPR029045">
    <property type="entry name" value="ClpP/crotonase-like_dom_sf"/>
</dbReference>
<accession>A0ABZ2U103</accession>
<gene>
    <name evidence="7" type="ORF">RVF87_20825</name>
</gene>
<proteinExistence type="inferred from homology"/>
<dbReference type="InterPro" id="IPR018376">
    <property type="entry name" value="Enoyl-CoA_hyd/isom_CS"/>
</dbReference>
<evidence type="ECO:0000313" key="8">
    <source>
        <dbReference type="Proteomes" id="UP001479933"/>
    </source>
</evidence>
<keyword evidence="8" id="KW-1185">Reference proteome</keyword>
<evidence type="ECO:0000256" key="4">
    <source>
        <dbReference type="ARBA" id="ARBA00023709"/>
    </source>
</evidence>
<dbReference type="Gene3D" id="1.10.12.10">
    <property type="entry name" value="Lyase 2-enoyl-coa Hydratase, Chain A, domain 2"/>
    <property type="match status" value="1"/>
</dbReference>
<comment type="catalytic activity">
    <reaction evidence="4">
        <text>a (3S)-3-hydroxyacyl-CoA = a (2E)-enoyl-CoA + H2O</text>
        <dbReference type="Rhea" id="RHEA:16105"/>
        <dbReference type="ChEBI" id="CHEBI:15377"/>
        <dbReference type="ChEBI" id="CHEBI:57318"/>
        <dbReference type="ChEBI" id="CHEBI:58856"/>
        <dbReference type="EC" id="4.2.1.17"/>
    </reaction>
</comment>
<evidence type="ECO:0000256" key="5">
    <source>
        <dbReference type="ARBA" id="ARBA00023717"/>
    </source>
</evidence>
<evidence type="ECO:0000256" key="6">
    <source>
        <dbReference type="RuleBase" id="RU003707"/>
    </source>
</evidence>
<reference evidence="7 8" key="1">
    <citation type="journal article" date="2023" name="Virus Evol.">
        <title>Computational host range prediction-The good, the bad, and the ugly.</title>
        <authorList>
            <person name="Howell A.A."/>
            <person name="Versoza C.J."/>
            <person name="Pfeifer S.P."/>
        </authorList>
    </citation>
    <scope>NUCLEOTIDE SEQUENCE [LARGE SCALE GENOMIC DNA]</scope>
    <source>
        <strain evidence="7 8">1610/1b</strain>
    </source>
</reference>
<dbReference type="EMBL" id="CP136137">
    <property type="protein sequence ID" value="WYY07399.1"/>
    <property type="molecule type" value="Genomic_DNA"/>
</dbReference>
<protein>
    <submittedName>
        <fullName evidence="7">Crotonase/enoyl-CoA hydratase family protein</fullName>
    </submittedName>
</protein>
<sequence>MTAAVDSTVDEVLVEQHGPILVITLNRPGARNAVNRTVAEAVAAAITRLDADPELRVGVITGAGGFFCAGMDLKAFLRGESPRVEGRGFAGLVEAPPTKPLIAAVEGGALAGGFELVLAADLIVAAEDAMFGLPEVKRGLVAAAGGLHRLPERLPRAIAVEMVLTGEPKAAGELSALGLINRLTPSGSALAGALELATVLAGNGPLAVQASKAVMDASSDWPRDQRFSLSREIVMPVLQSNDAKEGAAAFTERRDPVWTAT</sequence>
<keyword evidence="3" id="KW-0443">Lipid metabolism</keyword>
<evidence type="ECO:0000313" key="7">
    <source>
        <dbReference type="EMBL" id="WYY07399.1"/>
    </source>
</evidence>
<name>A0ABZ2U103_9ACTN</name>
<dbReference type="CDD" id="cd06558">
    <property type="entry name" value="crotonase-like"/>
    <property type="match status" value="1"/>
</dbReference>
<evidence type="ECO:0000256" key="2">
    <source>
        <dbReference type="ARBA" id="ARBA00005254"/>
    </source>
</evidence>
<dbReference type="InterPro" id="IPR014748">
    <property type="entry name" value="Enoyl-CoA_hydra_C"/>
</dbReference>
<dbReference type="InterPro" id="IPR001753">
    <property type="entry name" value="Enoyl-CoA_hydra/iso"/>
</dbReference>
<comment type="similarity">
    <text evidence="2 6">Belongs to the enoyl-CoA hydratase/isomerase family.</text>
</comment>
<dbReference type="PANTHER" id="PTHR43802">
    <property type="entry name" value="ENOYL-COA HYDRATASE"/>
    <property type="match status" value="1"/>
</dbReference>
<evidence type="ECO:0000256" key="3">
    <source>
        <dbReference type="ARBA" id="ARBA00022832"/>
    </source>
</evidence>